<sequence>MDSAESSSPVRSNGDGEMNIFVQSEYHGNFVLEVENSNTIEDVFITVLPIWRLKAIPEPKLYFNGQRLEREKSLADYGIDDGSILHLECTDWTFRVANMREWPNKILGRKEIIITDRPLAIWEREHDKVLLGLLVEKIRSGGRKILDFENDSWRDVVTKFNEATGLKYEDKYLHERFSFYKYEYRIVNNMRHHPEFSWDHQRQVIIATDAEWNEYIKENPTAKRYRRRAVPYFDLLEIVFAEKEE</sequence>
<evidence type="ECO:0000259" key="1">
    <source>
        <dbReference type="PROSITE" id="PS50053"/>
    </source>
</evidence>
<evidence type="ECO:0000313" key="3">
    <source>
        <dbReference type="RefSeq" id="XP_020093195.1"/>
    </source>
</evidence>
<dbReference type="Gene3D" id="3.10.20.90">
    <property type="entry name" value="Phosphatidylinositol 3-kinase Catalytic Subunit, Chain A, domain 1"/>
    <property type="match status" value="1"/>
</dbReference>
<dbReference type="AlphaFoldDB" id="A0A6P5FAF7"/>
<evidence type="ECO:0000313" key="6">
    <source>
        <dbReference type="RefSeq" id="XP_020093198.1"/>
    </source>
</evidence>
<evidence type="ECO:0000313" key="2">
    <source>
        <dbReference type="Proteomes" id="UP000515123"/>
    </source>
</evidence>
<dbReference type="RefSeq" id="XP_020093195.1">
    <property type="nucleotide sequence ID" value="XM_020237606.1"/>
</dbReference>
<organism evidence="4">
    <name type="scientific">Ananas comosus</name>
    <name type="common">Pineapple</name>
    <name type="synonym">Ananas ananas</name>
    <dbReference type="NCBI Taxonomy" id="4615"/>
    <lineage>
        <taxon>Eukaryota</taxon>
        <taxon>Viridiplantae</taxon>
        <taxon>Streptophyta</taxon>
        <taxon>Embryophyta</taxon>
        <taxon>Tracheophyta</taxon>
        <taxon>Spermatophyta</taxon>
        <taxon>Magnoliopsida</taxon>
        <taxon>Liliopsida</taxon>
        <taxon>Poales</taxon>
        <taxon>Bromeliaceae</taxon>
        <taxon>Bromelioideae</taxon>
        <taxon>Ananas</taxon>
    </lineage>
</organism>
<dbReference type="Pfam" id="PF12776">
    <property type="entry name" value="Myb_DNA-bind_3"/>
    <property type="match status" value="1"/>
</dbReference>
<feature type="domain" description="Ubiquitin-like" evidence="1">
    <location>
        <begin position="18"/>
        <end position="87"/>
    </location>
</feature>
<dbReference type="InterPro" id="IPR024752">
    <property type="entry name" value="Myb/SANT-like_dom"/>
</dbReference>
<dbReference type="Pfam" id="PF00240">
    <property type="entry name" value="ubiquitin"/>
    <property type="match status" value="1"/>
</dbReference>
<gene>
    <name evidence="3 4 5 6" type="primary">LOC109713494</name>
</gene>
<keyword evidence="2" id="KW-1185">Reference proteome</keyword>
<dbReference type="InterPro" id="IPR029071">
    <property type="entry name" value="Ubiquitin-like_domsf"/>
</dbReference>
<dbReference type="RefSeq" id="XP_020093198.1">
    <property type="nucleotide sequence ID" value="XM_020237609.1"/>
</dbReference>
<dbReference type="PANTHER" id="PTHR46929">
    <property type="entry name" value="EXPRESSED PROTEIN"/>
    <property type="match status" value="1"/>
</dbReference>
<dbReference type="OrthoDB" id="1937145at2759"/>
<evidence type="ECO:0000313" key="5">
    <source>
        <dbReference type="RefSeq" id="XP_020093197.1"/>
    </source>
</evidence>
<dbReference type="GeneID" id="109713494"/>
<dbReference type="Gramene" id="Aco014519.1.mrna1">
    <property type="protein sequence ID" value="Aco014519.1.mrna1"/>
    <property type="gene ID" value="Aco014519.1.path1"/>
</dbReference>
<evidence type="ECO:0000313" key="4">
    <source>
        <dbReference type="RefSeq" id="XP_020093196.1"/>
    </source>
</evidence>
<dbReference type="SMART" id="SM00213">
    <property type="entry name" value="UBQ"/>
    <property type="match status" value="1"/>
</dbReference>
<accession>A0A6P5FAF7</accession>
<protein>
    <submittedName>
        <fullName evidence="3 4">L10-interacting MYB domain-containing protein-like isoform X1</fullName>
    </submittedName>
</protein>
<dbReference type="PROSITE" id="PS50053">
    <property type="entry name" value="UBIQUITIN_2"/>
    <property type="match status" value="1"/>
</dbReference>
<dbReference type="SUPFAM" id="SSF54236">
    <property type="entry name" value="Ubiquitin-like"/>
    <property type="match status" value="1"/>
</dbReference>
<dbReference type="CDD" id="cd17039">
    <property type="entry name" value="Ubl_ubiquitin_like"/>
    <property type="match status" value="1"/>
</dbReference>
<dbReference type="RefSeq" id="XP_020093196.1">
    <property type="nucleotide sequence ID" value="XM_020237607.1"/>
</dbReference>
<proteinExistence type="predicted"/>
<dbReference type="PANTHER" id="PTHR46929:SF3">
    <property type="entry name" value="MYB_SANT-LIKE DOMAIN-CONTAINING PROTEIN"/>
    <property type="match status" value="1"/>
</dbReference>
<dbReference type="RefSeq" id="XP_020093197.1">
    <property type="nucleotide sequence ID" value="XM_020237608.1"/>
</dbReference>
<name>A0A6P5FAF7_ANACO</name>
<dbReference type="InterPro" id="IPR000626">
    <property type="entry name" value="Ubiquitin-like_dom"/>
</dbReference>
<reference evidence="3 4" key="2">
    <citation type="submission" date="2025-04" db="UniProtKB">
        <authorList>
            <consortium name="RefSeq"/>
        </authorList>
    </citation>
    <scope>IDENTIFICATION</scope>
    <source>
        <tissue evidence="3 4">Leaf</tissue>
    </source>
</reference>
<reference evidence="2" key="1">
    <citation type="journal article" date="2015" name="Nat. Genet.">
        <title>The pineapple genome and the evolution of CAM photosynthesis.</title>
        <authorList>
            <person name="Ming R."/>
            <person name="VanBuren R."/>
            <person name="Wai C.M."/>
            <person name="Tang H."/>
            <person name="Schatz M.C."/>
            <person name="Bowers J.E."/>
            <person name="Lyons E."/>
            <person name="Wang M.L."/>
            <person name="Chen J."/>
            <person name="Biggers E."/>
            <person name="Zhang J."/>
            <person name="Huang L."/>
            <person name="Zhang L."/>
            <person name="Miao W."/>
            <person name="Zhang J."/>
            <person name="Ye Z."/>
            <person name="Miao C."/>
            <person name="Lin Z."/>
            <person name="Wang H."/>
            <person name="Zhou H."/>
            <person name="Yim W.C."/>
            <person name="Priest H.D."/>
            <person name="Zheng C."/>
            <person name="Woodhouse M."/>
            <person name="Edger P.P."/>
            <person name="Guyot R."/>
            <person name="Guo H.B."/>
            <person name="Guo H."/>
            <person name="Zheng G."/>
            <person name="Singh R."/>
            <person name="Sharma A."/>
            <person name="Min X."/>
            <person name="Zheng Y."/>
            <person name="Lee H."/>
            <person name="Gurtowski J."/>
            <person name="Sedlazeck F.J."/>
            <person name="Harkess A."/>
            <person name="McKain M.R."/>
            <person name="Liao Z."/>
            <person name="Fang J."/>
            <person name="Liu J."/>
            <person name="Zhang X."/>
            <person name="Zhang Q."/>
            <person name="Hu W."/>
            <person name="Qin Y."/>
            <person name="Wang K."/>
            <person name="Chen L.Y."/>
            <person name="Shirley N."/>
            <person name="Lin Y.R."/>
            <person name="Liu L.Y."/>
            <person name="Hernandez A.G."/>
            <person name="Wright C.L."/>
            <person name="Bulone V."/>
            <person name="Tuskan G.A."/>
            <person name="Heath K."/>
            <person name="Zee F."/>
            <person name="Moore P.H."/>
            <person name="Sunkar R."/>
            <person name="Leebens-Mack J.H."/>
            <person name="Mockler T."/>
            <person name="Bennetzen J.L."/>
            <person name="Freeling M."/>
            <person name="Sankoff D."/>
            <person name="Paterson A.H."/>
            <person name="Zhu X."/>
            <person name="Yang X."/>
            <person name="Smith J.A."/>
            <person name="Cushman J.C."/>
            <person name="Paull R.E."/>
            <person name="Yu Q."/>
        </authorList>
    </citation>
    <scope>NUCLEOTIDE SEQUENCE [LARGE SCALE GENOMIC DNA]</scope>
    <source>
        <strain evidence="2">cv. F153</strain>
    </source>
</reference>
<dbReference type="Proteomes" id="UP000515123">
    <property type="component" value="Linkage group 7"/>
</dbReference>